<dbReference type="Ensembl" id="ENSOART00020075499.1">
    <property type="protein sequence ID" value="ENSOARP00020039432.1"/>
    <property type="gene ID" value="ENSOARG00020038439.1"/>
</dbReference>
<reference evidence="1" key="1">
    <citation type="submission" date="2020-11" db="EMBL/GenBank/DDBJ databases">
        <authorList>
            <person name="Davenport K.M."/>
            <person name="Bickhart D.M."/>
            <person name="Smith T.P.L."/>
            <person name="Murdoch B.M."/>
            <person name="Rosen B.D."/>
        </authorList>
    </citation>
    <scope>NUCLEOTIDE SEQUENCE [LARGE SCALE GENOMIC DNA]</scope>
    <source>
        <strain evidence="1">OAR_USU_Benz2616</strain>
    </source>
</reference>
<accession>A0AC11D2R5</accession>
<sequence>MEKIDVTPYPTTSLPISQRPTEDPEAGLLVKLGHTDPLWKLVKAAYATLNQTHPEATKSCWLCYNLIPPYYEAVGLNASYDLANGTDPPQCRWGERKVGLTMREVWGKGLCMGEILSGRSPLCAHVVEPTDLPIARWLIPQMEGWWVCSHTGLTPCVHSSIFDPKEEFCVMVAVVPKILYRPEETIYDYWAQRLTLSSQERTYRVKREPITTITIATMFGLEIARAGTGITALSLQSQGFNSLRAAIDEDITRIEQSISHLESSLTSLSEVVLQNRRGLDLLFLQQGGLCAALGEECCFYADHTGIVRESMAKVREVLAQRKREREAQQGWFESWFQQSPWLTTLISTLLGPLLVLLLMLAFGPCIISRLIAFVKERINTVQLFVLRQQYQAVSQNQEEDSSI</sequence>
<reference evidence="1" key="2">
    <citation type="submission" date="2025-08" db="UniProtKB">
        <authorList>
            <consortium name="Ensembl"/>
        </authorList>
    </citation>
    <scope>IDENTIFICATION</scope>
</reference>
<proteinExistence type="predicted"/>
<evidence type="ECO:0000313" key="1">
    <source>
        <dbReference type="Ensembl" id="ENSOARP00020039432.1"/>
    </source>
</evidence>
<protein>
    <submittedName>
        <fullName evidence="1">Uncharacterized protein</fullName>
    </submittedName>
</protein>
<reference evidence="1" key="3">
    <citation type="submission" date="2025-09" db="UniProtKB">
        <authorList>
            <consortium name="Ensembl"/>
        </authorList>
    </citation>
    <scope>IDENTIFICATION</scope>
</reference>
<name>A0AC11D2R5_SHEEP</name>
<organism evidence="1">
    <name type="scientific">Ovis aries</name>
    <name type="common">Sheep</name>
    <dbReference type="NCBI Taxonomy" id="9940"/>
    <lineage>
        <taxon>Eukaryota</taxon>
        <taxon>Metazoa</taxon>
        <taxon>Chordata</taxon>
        <taxon>Craniata</taxon>
        <taxon>Vertebrata</taxon>
        <taxon>Euteleostomi</taxon>
        <taxon>Mammalia</taxon>
        <taxon>Eutheria</taxon>
        <taxon>Laurasiatheria</taxon>
        <taxon>Artiodactyla</taxon>
        <taxon>Ruminantia</taxon>
        <taxon>Pecora</taxon>
        <taxon>Bovidae</taxon>
        <taxon>Caprinae</taxon>
        <taxon>Ovis</taxon>
    </lineage>
</organism>